<dbReference type="GO" id="GO:0009982">
    <property type="term" value="F:pseudouridine synthase activity"/>
    <property type="evidence" value="ECO:0007669"/>
    <property type="project" value="InterPro"/>
</dbReference>
<dbReference type="RefSeq" id="WP_137425415.1">
    <property type="nucleotide sequence ID" value="NZ_CP040098.1"/>
</dbReference>
<evidence type="ECO:0000313" key="4">
    <source>
        <dbReference type="EMBL" id="QCQ23135.1"/>
    </source>
</evidence>
<dbReference type="SUPFAM" id="SSF55120">
    <property type="entry name" value="Pseudouridine synthase"/>
    <property type="match status" value="1"/>
</dbReference>
<keyword evidence="5" id="KW-1185">Reference proteome</keyword>
<dbReference type="KEGG" id="dax:FDQ92_13715"/>
<dbReference type="PANTHER" id="PTHR21600:SF87">
    <property type="entry name" value="RNA PSEUDOURIDYLATE SYNTHASE DOMAIN-CONTAINING PROTEIN 1"/>
    <property type="match status" value="1"/>
</dbReference>
<dbReference type="PANTHER" id="PTHR21600">
    <property type="entry name" value="MITOCHONDRIAL RNA PSEUDOURIDINE SYNTHASE"/>
    <property type="match status" value="1"/>
</dbReference>
<dbReference type="AlphaFoldDB" id="A0A4P8L7H3"/>
<dbReference type="CDD" id="cd02869">
    <property type="entry name" value="PseudoU_synth_RluA_like"/>
    <property type="match status" value="1"/>
</dbReference>
<evidence type="ECO:0000256" key="1">
    <source>
        <dbReference type="ARBA" id="ARBA00010876"/>
    </source>
</evidence>
<comment type="similarity">
    <text evidence="1">Belongs to the pseudouridine synthase RluA family.</text>
</comment>
<dbReference type="Pfam" id="PF00849">
    <property type="entry name" value="PseudoU_synth_2"/>
    <property type="match status" value="1"/>
</dbReference>
<proteinExistence type="inferred from homology"/>
<reference evidence="4 5" key="2">
    <citation type="submission" date="2019-05" db="EMBL/GenBank/DDBJ databases">
        <authorList>
            <person name="Suflita J.M."/>
            <person name="Marks C.R."/>
        </authorList>
    </citation>
    <scope>NUCLEOTIDE SEQUENCE [LARGE SCALE GENOMIC DNA]</scope>
    <source>
        <strain evidence="4 5">ALDC</strain>
    </source>
</reference>
<name>A0A4P8L7H3_9BACT</name>
<dbReference type="CDD" id="cd00165">
    <property type="entry name" value="S4"/>
    <property type="match status" value="1"/>
</dbReference>
<dbReference type="PROSITE" id="PS50889">
    <property type="entry name" value="S4"/>
    <property type="match status" value="1"/>
</dbReference>
<protein>
    <submittedName>
        <fullName evidence="4">RluA family pseudouridine synthase</fullName>
    </submittedName>
</protein>
<reference evidence="4 5" key="1">
    <citation type="submission" date="2019-05" db="EMBL/GenBank/DDBJ databases">
        <title>The Complete Genome Sequence of the n-alkane-degrading Desulfoglaeba alkanexedens ALDC reveals multiple alkylsuccinate synthase gene clusters.</title>
        <authorList>
            <person name="Callaghan A.V."/>
            <person name="Davidova I.A."/>
            <person name="Duncan K.E."/>
            <person name="Morris B."/>
            <person name="McInerney M.J."/>
        </authorList>
    </citation>
    <scope>NUCLEOTIDE SEQUENCE [LARGE SCALE GENOMIC DNA]</scope>
    <source>
        <strain evidence="4 5">ALDC</strain>
    </source>
</reference>
<dbReference type="Proteomes" id="UP000298602">
    <property type="component" value="Chromosome"/>
</dbReference>
<feature type="domain" description="Pseudouridine synthase RsuA/RluA-like" evidence="3">
    <location>
        <begin position="93"/>
        <end position="241"/>
    </location>
</feature>
<dbReference type="SUPFAM" id="SSF55174">
    <property type="entry name" value="Alpha-L RNA-binding motif"/>
    <property type="match status" value="1"/>
</dbReference>
<gene>
    <name evidence="4" type="ORF">FDQ92_13715</name>
</gene>
<evidence type="ECO:0000259" key="3">
    <source>
        <dbReference type="Pfam" id="PF00849"/>
    </source>
</evidence>
<dbReference type="GO" id="GO:0003723">
    <property type="term" value="F:RNA binding"/>
    <property type="evidence" value="ECO:0007669"/>
    <property type="project" value="UniProtKB-KW"/>
</dbReference>
<evidence type="ECO:0000256" key="2">
    <source>
        <dbReference type="PROSITE-ProRule" id="PRU00182"/>
    </source>
</evidence>
<dbReference type="InterPro" id="IPR050188">
    <property type="entry name" value="RluA_PseudoU_synthase"/>
</dbReference>
<sequence>MTVSEITFWKESVGQRQQGATLVEFLVQACRLNESDARDLIDFGSVQVSGRRERNPSRRLFPGDEVRVHWPRKGIRRFYEVDPARFLHRDRSILAYDKEAGVPSQETPSDAYNNLYAAVLRHLKAAGGTPYAALHHRLDRETSGVMLFALDPSVNRALGSLFQQRRMVKSYLAWCQGVPEADRWSVEKDIGRGKGRYLACPKGEGKPARTDFRVLWRGSERSLVAAEPLTGRTHQVRLHLADSGHPVIGDRRYGSTLPGPLLLHAHRLAFPHPITGEETVVTAPLPEHFPRPPEGAIPG</sequence>
<dbReference type="OrthoDB" id="128480at2"/>
<dbReference type="EMBL" id="CP040098">
    <property type="protein sequence ID" value="QCQ23135.1"/>
    <property type="molecule type" value="Genomic_DNA"/>
</dbReference>
<dbReference type="GO" id="GO:0140098">
    <property type="term" value="F:catalytic activity, acting on RNA"/>
    <property type="evidence" value="ECO:0007669"/>
    <property type="project" value="UniProtKB-ARBA"/>
</dbReference>
<dbReference type="Gene3D" id="3.30.2350.10">
    <property type="entry name" value="Pseudouridine synthase"/>
    <property type="match status" value="1"/>
</dbReference>
<dbReference type="InterPro" id="IPR006145">
    <property type="entry name" value="PsdUridine_synth_RsuA/RluA"/>
</dbReference>
<organism evidence="4 5">
    <name type="scientific">Desulfoglaeba alkanexedens ALDC</name>
    <dbReference type="NCBI Taxonomy" id="980445"/>
    <lineage>
        <taxon>Bacteria</taxon>
        <taxon>Pseudomonadati</taxon>
        <taxon>Thermodesulfobacteriota</taxon>
        <taxon>Syntrophobacteria</taxon>
        <taxon>Syntrophobacterales</taxon>
        <taxon>Syntrophobacteraceae</taxon>
        <taxon>Desulfoglaeba</taxon>
    </lineage>
</organism>
<evidence type="ECO:0000313" key="5">
    <source>
        <dbReference type="Proteomes" id="UP000298602"/>
    </source>
</evidence>
<keyword evidence="2" id="KW-0694">RNA-binding</keyword>
<dbReference type="GO" id="GO:0000455">
    <property type="term" value="P:enzyme-directed rRNA pseudouridine synthesis"/>
    <property type="evidence" value="ECO:0007669"/>
    <property type="project" value="TreeGrafter"/>
</dbReference>
<accession>A0A4P8L7H3</accession>
<dbReference type="InterPro" id="IPR020103">
    <property type="entry name" value="PsdUridine_synth_cat_dom_sf"/>
</dbReference>